<organism evidence="1 2">
    <name type="scientific">Wenjunlia tyrosinilytica</name>
    <dbReference type="NCBI Taxonomy" id="1544741"/>
    <lineage>
        <taxon>Bacteria</taxon>
        <taxon>Bacillati</taxon>
        <taxon>Actinomycetota</taxon>
        <taxon>Actinomycetes</taxon>
        <taxon>Kitasatosporales</taxon>
        <taxon>Streptomycetaceae</taxon>
        <taxon>Wenjunlia</taxon>
    </lineage>
</organism>
<dbReference type="GO" id="GO:0005737">
    <property type="term" value="C:cytoplasm"/>
    <property type="evidence" value="ECO:0007669"/>
    <property type="project" value="TreeGrafter"/>
</dbReference>
<reference evidence="1" key="2">
    <citation type="submission" date="2020-09" db="EMBL/GenBank/DDBJ databases">
        <authorList>
            <person name="Sun Q."/>
            <person name="Zhou Y."/>
        </authorList>
    </citation>
    <scope>NUCLEOTIDE SEQUENCE</scope>
    <source>
        <strain evidence="1">CGMCC 4.7201</strain>
    </source>
</reference>
<protein>
    <submittedName>
        <fullName evidence="1">4-oxalocrotonate decarboxylase</fullName>
    </submittedName>
</protein>
<dbReference type="Proteomes" id="UP000641932">
    <property type="component" value="Unassembled WGS sequence"/>
</dbReference>
<evidence type="ECO:0000313" key="2">
    <source>
        <dbReference type="Proteomes" id="UP000641932"/>
    </source>
</evidence>
<dbReference type="InterPro" id="IPR036663">
    <property type="entry name" value="Fumarylacetoacetase_C_sf"/>
</dbReference>
<dbReference type="PANTHER" id="PTHR30143:SF0">
    <property type="entry name" value="2-KETO-4-PENTENOATE HYDRATASE"/>
    <property type="match status" value="1"/>
</dbReference>
<dbReference type="PANTHER" id="PTHR30143">
    <property type="entry name" value="ACID HYDRATASE"/>
    <property type="match status" value="1"/>
</dbReference>
<name>A0A918E2I0_9ACTN</name>
<dbReference type="EMBL" id="BMMS01000045">
    <property type="protein sequence ID" value="GGO99479.1"/>
    <property type="molecule type" value="Genomic_DNA"/>
</dbReference>
<dbReference type="InterPro" id="IPR050772">
    <property type="entry name" value="Hydratase-Decarb/MhpD_sf"/>
</dbReference>
<proteinExistence type="predicted"/>
<keyword evidence="2" id="KW-1185">Reference proteome</keyword>
<dbReference type="RefSeq" id="WP_189135498.1">
    <property type="nucleotide sequence ID" value="NZ_BMMS01000045.1"/>
</dbReference>
<sequence>MNPRALAEILAGAAADAVAVPQLSIEHHLSLADAYAVQRLVVDARRRPRTGVKLGLTSRAKALQMGVSDVILGELTEDMAIEDGGSLDPARFIHPRVEPEVAFLLRDGEVKGVAPALEIIDSRYQDFRFNLVDVVADNTSAAAYVLGPWQRADQDIGNRGVVMEIDGRVVETGSTAAILGHPQRATEAAARLARTIALPMPGEMVLLAGAATAAVTLKPGVVVEARISTLGRVGFTYIF</sequence>
<evidence type="ECO:0000313" key="1">
    <source>
        <dbReference type="EMBL" id="GGO99479.1"/>
    </source>
</evidence>
<dbReference type="GO" id="GO:0008684">
    <property type="term" value="F:2-oxopent-4-enoate hydratase activity"/>
    <property type="evidence" value="ECO:0007669"/>
    <property type="project" value="TreeGrafter"/>
</dbReference>
<gene>
    <name evidence="1" type="ORF">GCM10012280_66020</name>
</gene>
<dbReference type="Gene3D" id="3.90.850.10">
    <property type="entry name" value="Fumarylacetoacetase-like, C-terminal domain"/>
    <property type="match status" value="1"/>
</dbReference>
<dbReference type="SUPFAM" id="SSF56529">
    <property type="entry name" value="FAH"/>
    <property type="match status" value="1"/>
</dbReference>
<accession>A0A918E2I0</accession>
<dbReference type="AlphaFoldDB" id="A0A918E2I0"/>
<comment type="caution">
    <text evidence="1">The sequence shown here is derived from an EMBL/GenBank/DDBJ whole genome shotgun (WGS) entry which is preliminary data.</text>
</comment>
<reference evidence="1" key="1">
    <citation type="journal article" date="2014" name="Int. J. Syst. Evol. Microbiol.">
        <title>Complete genome sequence of Corynebacterium casei LMG S-19264T (=DSM 44701T), isolated from a smear-ripened cheese.</title>
        <authorList>
            <consortium name="US DOE Joint Genome Institute (JGI-PGF)"/>
            <person name="Walter F."/>
            <person name="Albersmeier A."/>
            <person name="Kalinowski J."/>
            <person name="Ruckert C."/>
        </authorList>
    </citation>
    <scope>NUCLEOTIDE SEQUENCE</scope>
    <source>
        <strain evidence="1">CGMCC 4.7201</strain>
    </source>
</reference>